<evidence type="ECO:0000259" key="3">
    <source>
        <dbReference type="PROSITE" id="PS50158"/>
    </source>
</evidence>
<organism evidence="4 5">
    <name type="scientific">Nicotiana sylvestris</name>
    <name type="common">Wood tobacco</name>
    <name type="synonym">South American tobacco</name>
    <dbReference type="NCBI Taxonomy" id="4096"/>
    <lineage>
        <taxon>Eukaryota</taxon>
        <taxon>Viridiplantae</taxon>
        <taxon>Streptophyta</taxon>
        <taxon>Embryophyta</taxon>
        <taxon>Tracheophyta</taxon>
        <taxon>Spermatophyta</taxon>
        <taxon>Magnoliopsida</taxon>
        <taxon>eudicotyledons</taxon>
        <taxon>Gunneridae</taxon>
        <taxon>Pentapetalae</taxon>
        <taxon>asterids</taxon>
        <taxon>lamiids</taxon>
        <taxon>Solanales</taxon>
        <taxon>Solanaceae</taxon>
        <taxon>Nicotianoideae</taxon>
        <taxon>Nicotianeae</taxon>
        <taxon>Nicotiana</taxon>
    </lineage>
</organism>
<dbReference type="PROSITE" id="PS50158">
    <property type="entry name" value="ZF_CCHC"/>
    <property type="match status" value="1"/>
</dbReference>
<dbReference type="Pfam" id="PF14111">
    <property type="entry name" value="DUF4283"/>
    <property type="match status" value="1"/>
</dbReference>
<sequence>MEVETPQHSYKEMLLDKQECNQTNYYDMEHQSTPEVAKGKHIEGSIPLSPEEKERLYMPWKFSVIIKIFKRKMPHHMLRSRLINLWKPSEQLILVDLGWDFFIVKFSLEESMVKALHLGPWFVSGHFQSVRKWEPKFVPHEATLTSTAIWIRLPQLPTEFYDKVILEKVGRKLGKLLKIDQCTSSTLRGRYARICIQVPQETPVEISVIIGDQKQLVVYEGEGTLCTSCGRIGHTASKCNYKPHSSATVNGTQEFHQTDPTPEESEWKTVTFPRRRKQGQQKATIPIEGNVPKP</sequence>
<dbReference type="InterPro" id="IPR040256">
    <property type="entry name" value="At4g02000-like"/>
</dbReference>
<dbReference type="InterPro" id="IPR025558">
    <property type="entry name" value="DUF4283"/>
</dbReference>
<dbReference type="PANTHER" id="PTHR31286:SF99">
    <property type="entry name" value="DUF4283 DOMAIN-CONTAINING PROTEIN"/>
    <property type="match status" value="1"/>
</dbReference>
<keyword evidence="1" id="KW-0479">Metal-binding</keyword>
<keyword evidence="4" id="KW-1185">Reference proteome</keyword>
<reference evidence="4" key="1">
    <citation type="journal article" date="2013" name="Genome Biol.">
        <title>Reference genomes and transcriptomes of Nicotiana sylvestris and Nicotiana tomentosiformis.</title>
        <authorList>
            <person name="Sierro N."/>
            <person name="Battey J.N."/>
            <person name="Ouadi S."/>
            <person name="Bovet L."/>
            <person name="Goepfert S."/>
            <person name="Bakaher N."/>
            <person name="Peitsch M.C."/>
            <person name="Ivanov N.V."/>
        </authorList>
    </citation>
    <scope>NUCLEOTIDE SEQUENCE [LARGE SCALE GENOMIC DNA]</scope>
</reference>
<dbReference type="RefSeq" id="XP_009794210.1">
    <property type="nucleotide sequence ID" value="XM_009795908.1"/>
</dbReference>
<reference evidence="5" key="2">
    <citation type="submission" date="2025-08" db="UniProtKB">
        <authorList>
            <consortium name="RefSeq"/>
        </authorList>
    </citation>
    <scope>IDENTIFICATION</scope>
    <source>
        <tissue evidence="5">Leaf</tissue>
    </source>
</reference>
<dbReference type="AlphaFoldDB" id="A0A1U7Y5Z2"/>
<dbReference type="InterPro" id="IPR001878">
    <property type="entry name" value="Znf_CCHC"/>
</dbReference>
<evidence type="ECO:0000256" key="1">
    <source>
        <dbReference type="PROSITE-ProRule" id="PRU00047"/>
    </source>
</evidence>
<keyword evidence="1" id="KW-0863">Zinc-finger</keyword>
<keyword evidence="1" id="KW-0862">Zinc</keyword>
<feature type="domain" description="CCHC-type" evidence="3">
    <location>
        <begin position="226"/>
        <end position="239"/>
    </location>
</feature>
<proteinExistence type="predicted"/>
<evidence type="ECO:0000313" key="4">
    <source>
        <dbReference type="Proteomes" id="UP000189701"/>
    </source>
</evidence>
<gene>
    <name evidence="5" type="primary">LOC104241008</name>
</gene>
<feature type="region of interest" description="Disordered" evidence="2">
    <location>
        <begin position="274"/>
        <end position="294"/>
    </location>
</feature>
<dbReference type="Proteomes" id="UP000189701">
    <property type="component" value="Unplaced"/>
</dbReference>
<dbReference type="GO" id="GO:0008270">
    <property type="term" value="F:zinc ion binding"/>
    <property type="evidence" value="ECO:0007669"/>
    <property type="project" value="UniProtKB-KW"/>
</dbReference>
<dbReference type="GO" id="GO:0003676">
    <property type="term" value="F:nucleic acid binding"/>
    <property type="evidence" value="ECO:0007669"/>
    <property type="project" value="InterPro"/>
</dbReference>
<dbReference type="eggNOG" id="KOG1075">
    <property type="taxonomic scope" value="Eukaryota"/>
</dbReference>
<evidence type="ECO:0000256" key="2">
    <source>
        <dbReference type="SAM" id="MobiDB-lite"/>
    </source>
</evidence>
<name>A0A1U7Y5Z2_NICSY</name>
<dbReference type="PANTHER" id="PTHR31286">
    <property type="entry name" value="GLYCINE-RICH CELL WALL STRUCTURAL PROTEIN 1.8-LIKE"/>
    <property type="match status" value="1"/>
</dbReference>
<evidence type="ECO:0000313" key="5">
    <source>
        <dbReference type="RefSeq" id="XP_009794210.1"/>
    </source>
</evidence>
<accession>A0A1U7Y5Z2</accession>
<dbReference type="OrthoDB" id="1750606at2759"/>
<protein>
    <submittedName>
        <fullName evidence="5">Uncharacterized protein LOC104241008</fullName>
    </submittedName>
</protein>